<dbReference type="GeneID" id="25147193"/>
<dbReference type="InterPro" id="IPR012334">
    <property type="entry name" value="Pectin_lyas_fold"/>
</dbReference>
<dbReference type="Gene3D" id="2.60.120.200">
    <property type="match status" value="1"/>
</dbReference>
<dbReference type="RefSeq" id="WP_049954684.1">
    <property type="nucleotide sequence ID" value="NZ_CP007057.1"/>
</dbReference>
<sequence length="741" mass="81206">MNLRSVDVEHVYTAARDADVVVWKDEDDVYHADSADEHVASSEDFIGVAQAAVDSLTDDRDWKEKVAVVSPATIYDDQQGETDLHQDLRKGPGIDLPSYTILDVPASITVENAGGDPWAIPVRAQDAHHIEVPNLTVRGSPRYTIMMSSVSNLYLGNINIELDDIGIGIRIDAGDEANVNSKRPKDIQVDRIYAEGIDYHAFETSGVDRIQIDQVLGKNINGCVVLLNDSSNATIGDIIEYSPDIPGHNRYATFRTTYQEGRVTADNIVSHESGRGLHIHRGSGEIIINNVYIDGARNRGAVINAPPNTVLNGGIIKNCDGAAIDLYSTTDPEFTPARRAEGVNITNMRIYDDQEGERTQTHAIKEAGTALNSRIVNNDVRDGGTEALITSTSPTSVISGNVGDGVAKGTVTLTARSDPAARVEGVSPHSDVTLELRSKTFEGPDTAFQYDHHFEWTGSQWDLVFEWVTDPGEDLTVDYIVDRPQATIGRFPKKPDEDYVEDVDTEDVPATDLPVTDGLKMHLDATTLDYLNDGDTIETWPDRSEAGNYAYQDSTEEQPAYSPDAMNGDPAVQFTRADETRLALYDEMATVGSTTFIAVGQFTGSLDEGEYIVGQDKGLGVEGARYRIANYGNWDGTEGFTWRMGTGNVEFGTPDNEPHLFVEDSSMNVYFDGEKAPDMKEENTATDKYPTDLSLGSKGRGRGFWDGNLAEVLVFDRELSESELGEVHQYLDNKYDSVSLA</sequence>
<dbReference type="KEGG" id="hlr:HALLA_00580"/>
<proteinExistence type="predicted"/>
<reference evidence="1 2" key="1">
    <citation type="submission" date="2014-01" db="EMBL/GenBank/DDBJ databases">
        <authorList>
            <consortium name="DOE Joint Genome Institute"/>
            <person name="Anderson I."/>
            <person name="Huntemann M."/>
            <person name="Han J."/>
            <person name="Chen A."/>
            <person name="Kyrpides N."/>
            <person name="Mavromatis K."/>
            <person name="Markowitz V."/>
            <person name="Palaniappan K."/>
            <person name="Ivanova N."/>
            <person name="Schaumberg A."/>
            <person name="Pati A."/>
            <person name="Liolios K."/>
            <person name="Nordberg H.P."/>
            <person name="Cantor M.N."/>
            <person name="Hua S.X."/>
            <person name="Woyke T."/>
        </authorList>
    </citation>
    <scope>NUCLEOTIDE SEQUENCE [LARGE SCALE GENOMIC DNA]</scope>
    <source>
        <strain evidence="1 2">XH-48</strain>
        <plasmid evidence="2">2</plasmid>
    </source>
</reference>
<dbReference type="InterPro" id="IPR013320">
    <property type="entry name" value="ConA-like_dom_sf"/>
</dbReference>
<dbReference type="InterPro" id="IPR011050">
    <property type="entry name" value="Pectin_lyase_fold/virulence"/>
</dbReference>
<dbReference type="SUPFAM" id="SSF49899">
    <property type="entry name" value="Concanavalin A-like lectins/glucanases"/>
    <property type="match status" value="1"/>
</dbReference>
<dbReference type="Gene3D" id="2.160.20.10">
    <property type="entry name" value="Single-stranded right-handed beta-helix, Pectin lyase-like"/>
    <property type="match status" value="1"/>
</dbReference>
<evidence type="ECO:0000313" key="2">
    <source>
        <dbReference type="Proteomes" id="UP000019024"/>
    </source>
</evidence>
<keyword evidence="2" id="KW-1185">Reference proteome</keyword>
<dbReference type="OrthoDB" id="184747at2157"/>
<evidence type="ECO:0008006" key="3">
    <source>
        <dbReference type="Google" id="ProtNLM"/>
    </source>
</evidence>
<organism evidence="1 2">
    <name type="scientific">Halostagnicola larsenii XH-48</name>
    <dbReference type="NCBI Taxonomy" id="797299"/>
    <lineage>
        <taxon>Archaea</taxon>
        <taxon>Methanobacteriati</taxon>
        <taxon>Methanobacteriota</taxon>
        <taxon>Stenosarchaea group</taxon>
        <taxon>Halobacteria</taxon>
        <taxon>Halobacteriales</taxon>
        <taxon>Natrialbaceae</taxon>
        <taxon>Halostagnicola</taxon>
    </lineage>
</organism>
<geneLocation type="plasmid" evidence="1">
    <name>unnamed</name>
</geneLocation>
<gene>
    <name evidence="1" type="ORF">HALLA_00580</name>
</gene>
<accession>W0JTC9</accession>
<dbReference type="SUPFAM" id="SSF51126">
    <property type="entry name" value="Pectin lyase-like"/>
    <property type="match status" value="1"/>
</dbReference>
<protein>
    <recommendedName>
        <fullName evidence="3">Right handed beta helix domain-containing protein</fullName>
    </recommendedName>
</protein>
<dbReference type="eggNOG" id="arCOG09138">
    <property type="taxonomic scope" value="Archaea"/>
</dbReference>
<dbReference type="EMBL" id="CP007057">
    <property type="protein sequence ID" value="AHG01819.1"/>
    <property type="molecule type" value="Genomic_DNA"/>
</dbReference>
<dbReference type="Proteomes" id="UP000019024">
    <property type="component" value="Plasmid unnamed2"/>
</dbReference>
<evidence type="ECO:0000313" key="1">
    <source>
        <dbReference type="EMBL" id="AHG01819.1"/>
    </source>
</evidence>
<dbReference type="HOGENOM" id="CLU_374548_0_0_2"/>
<keyword evidence="1" id="KW-0614">Plasmid</keyword>
<dbReference type="PATRIC" id="fig|797299.3.peg.3534"/>
<dbReference type="AlphaFoldDB" id="W0JTC9"/>
<name>W0JTC9_9EURY</name>